<dbReference type="AlphaFoldDB" id="A0A6A7AG49"/>
<evidence type="ECO:0000313" key="2">
    <source>
        <dbReference type="EMBL" id="KAF2831647.1"/>
    </source>
</evidence>
<keyword evidence="3" id="KW-1185">Reference proteome</keyword>
<reference evidence="2" key="1">
    <citation type="journal article" date="2020" name="Stud. Mycol.">
        <title>101 Dothideomycetes genomes: a test case for predicting lifestyles and emergence of pathogens.</title>
        <authorList>
            <person name="Haridas S."/>
            <person name="Albert R."/>
            <person name="Binder M."/>
            <person name="Bloem J."/>
            <person name="Labutti K."/>
            <person name="Salamov A."/>
            <person name="Andreopoulos B."/>
            <person name="Baker S."/>
            <person name="Barry K."/>
            <person name="Bills G."/>
            <person name="Bluhm B."/>
            <person name="Cannon C."/>
            <person name="Castanera R."/>
            <person name="Culley D."/>
            <person name="Daum C."/>
            <person name="Ezra D."/>
            <person name="Gonzalez J."/>
            <person name="Henrissat B."/>
            <person name="Kuo A."/>
            <person name="Liang C."/>
            <person name="Lipzen A."/>
            <person name="Lutzoni F."/>
            <person name="Magnuson J."/>
            <person name="Mondo S."/>
            <person name="Nolan M."/>
            <person name="Ohm R."/>
            <person name="Pangilinan J."/>
            <person name="Park H.-J."/>
            <person name="Ramirez L."/>
            <person name="Alfaro M."/>
            <person name="Sun H."/>
            <person name="Tritt A."/>
            <person name="Yoshinaga Y."/>
            <person name="Zwiers L.-H."/>
            <person name="Turgeon B."/>
            <person name="Goodwin S."/>
            <person name="Spatafora J."/>
            <person name="Crous P."/>
            <person name="Grigoriev I."/>
        </authorList>
    </citation>
    <scope>NUCLEOTIDE SEQUENCE</scope>
    <source>
        <strain evidence="2">CBS 113818</strain>
    </source>
</reference>
<name>A0A6A7AG49_9PLEO</name>
<sequence>MASPVENIFVLQYHNESSDATLRATMDHLPNRTTILIALATELKWFIDETLVTLPDRKPVVLLNKMWVDVILPPTIKRWKRSRGAVRSFSAVNKIISARLNTTALTNGGLSPLDLLWERLSAQYQYKTEIMEYETPIWVDITHDMRFHENALLYTFRIYNRDDLTTSSNGNRLEEEDQNQAETSTYNKVIRNLSKTHGYAYNWNEPVVVYGTQSPAPLNTFATPSRQSSTTTSSSTTSNILKHVQLLLASITCNIIKHVRNSSAAPRETPSAISATPFTRRSGPKSPCQYRAQHPYSYSGLYVTNPSQVYE</sequence>
<proteinExistence type="predicted"/>
<accession>A0A6A7AG49</accession>
<gene>
    <name evidence="2" type="ORF">CC86DRAFT_431540</name>
</gene>
<evidence type="ECO:0000256" key="1">
    <source>
        <dbReference type="SAM" id="MobiDB-lite"/>
    </source>
</evidence>
<protein>
    <submittedName>
        <fullName evidence="2">Uncharacterized protein</fullName>
    </submittedName>
</protein>
<evidence type="ECO:0000313" key="3">
    <source>
        <dbReference type="Proteomes" id="UP000799424"/>
    </source>
</evidence>
<feature type="region of interest" description="Disordered" evidence="1">
    <location>
        <begin position="262"/>
        <end position="291"/>
    </location>
</feature>
<dbReference type="Proteomes" id="UP000799424">
    <property type="component" value="Unassembled WGS sequence"/>
</dbReference>
<dbReference type="EMBL" id="MU006218">
    <property type="protein sequence ID" value="KAF2831647.1"/>
    <property type="molecule type" value="Genomic_DNA"/>
</dbReference>
<organism evidence="2 3">
    <name type="scientific">Ophiobolus disseminans</name>
    <dbReference type="NCBI Taxonomy" id="1469910"/>
    <lineage>
        <taxon>Eukaryota</taxon>
        <taxon>Fungi</taxon>
        <taxon>Dikarya</taxon>
        <taxon>Ascomycota</taxon>
        <taxon>Pezizomycotina</taxon>
        <taxon>Dothideomycetes</taxon>
        <taxon>Pleosporomycetidae</taxon>
        <taxon>Pleosporales</taxon>
        <taxon>Pleosporineae</taxon>
        <taxon>Phaeosphaeriaceae</taxon>
        <taxon>Ophiobolus</taxon>
    </lineage>
</organism>